<keyword evidence="1" id="KW-0812">Transmembrane</keyword>
<keyword evidence="3" id="KW-1185">Reference proteome</keyword>
<dbReference type="Proteomes" id="UP000789803">
    <property type="component" value="Unassembled WGS sequence"/>
</dbReference>
<dbReference type="EMBL" id="CAJHOF010000002">
    <property type="protein sequence ID" value="CAD7287277.1"/>
    <property type="molecule type" value="Genomic_DNA"/>
</dbReference>
<proteinExistence type="predicted"/>
<comment type="caution">
    <text evidence="2">The sequence shown here is derived from an EMBL/GenBank/DDBJ whole genome shotgun (WGS) entry which is preliminary data.</text>
</comment>
<feature type="transmembrane region" description="Helical" evidence="1">
    <location>
        <begin position="12"/>
        <end position="35"/>
    </location>
</feature>
<organism evidence="2 3">
    <name type="scientific">Campylobacter majalis</name>
    <dbReference type="NCBI Taxonomy" id="2790656"/>
    <lineage>
        <taxon>Bacteria</taxon>
        <taxon>Pseudomonadati</taxon>
        <taxon>Campylobacterota</taxon>
        <taxon>Epsilonproteobacteria</taxon>
        <taxon>Campylobacterales</taxon>
        <taxon>Campylobacteraceae</taxon>
        <taxon>Campylobacter</taxon>
    </lineage>
</organism>
<keyword evidence="1" id="KW-0472">Membrane</keyword>
<sequence length="38" mass="4332">MKYDLGIPLEQYHFLMSLSGVLCGFLFVLIVLVILSKM</sequence>
<evidence type="ECO:0000313" key="2">
    <source>
        <dbReference type="EMBL" id="CAD7287277.1"/>
    </source>
</evidence>
<gene>
    <name evidence="2" type="ORF">LMG7974_00214</name>
</gene>
<keyword evidence="1" id="KW-1133">Transmembrane helix</keyword>
<name>A0ABN7K4F5_9BACT</name>
<evidence type="ECO:0000256" key="1">
    <source>
        <dbReference type="SAM" id="Phobius"/>
    </source>
</evidence>
<reference evidence="2 3" key="1">
    <citation type="submission" date="2020-11" db="EMBL/GenBank/DDBJ databases">
        <authorList>
            <person name="Peeters C."/>
        </authorList>
    </citation>
    <scope>NUCLEOTIDE SEQUENCE [LARGE SCALE GENOMIC DNA]</scope>
    <source>
        <strain evidence="2 3">LMG 7974</strain>
    </source>
</reference>
<protein>
    <submittedName>
        <fullName evidence="2">Uncharacterized protein</fullName>
    </submittedName>
</protein>
<evidence type="ECO:0000313" key="3">
    <source>
        <dbReference type="Proteomes" id="UP000789803"/>
    </source>
</evidence>
<accession>A0ABN7K4F5</accession>